<evidence type="ECO:0000256" key="7">
    <source>
        <dbReference type="HAMAP-Rule" id="MF_00736"/>
    </source>
</evidence>
<evidence type="ECO:0000256" key="9">
    <source>
        <dbReference type="RuleBase" id="RU003979"/>
    </source>
</evidence>
<dbReference type="STRING" id="1798683.A3C90_01870"/>
<dbReference type="InterPro" id="IPR036769">
    <property type="entry name" value="Ribosomal_uL11_C_sf"/>
</dbReference>
<protein>
    <recommendedName>
        <fullName evidence="7">Large ribosomal subunit protein uL11</fullName>
    </recommendedName>
</protein>
<dbReference type="InterPro" id="IPR020785">
    <property type="entry name" value="Ribosomal_uL11_CS"/>
</dbReference>
<evidence type="ECO:0000256" key="3">
    <source>
        <dbReference type="ARBA" id="ARBA00022730"/>
    </source>
</evidence>
<evidence type="ECO:0000256" key="4">
    <source>
        <dbReference type="ARBA" id="ARBA00022884"/>
    </source>
</evidence>
<dbReference type="CDD" id="cd00349">
    <property type="entry name" value="Ribosomal_L11"/>
    <property type="match status" value="1"/>
</dbReference>
<dbReference type="FunFam" id="3.30.1550.10:FF:000005">
    <property type="entry name" value="50S ribosomal protein L11"/>
    <property type="match status" value="1"/>
</dbReference>
<accession>A0A1F6MES7</accession>
<gene>
    <name evidence="7" type="primary">rplK</name>
    <name evidence="12" type="ORF">A3C90_01870</name>
</gene>
<comment type="similarity">
    <text evidence="1 7 8">Belongs to the universal ribosomal protein uL11 family.</text>
</comment>
<reference evidence="12 13" key="1">
    <citation type="journal article" date="2016" name="Nat. Commun.">
        <title>Thousands of microbial genomes shed light on interconnected biogeochemical processes in an aquifer system.</title>
        <authorList>
            <person name="Anantharaman K."/>
            <person name="Brown C.T."/>
            <person name="Hug L.A."/>
            <person name="Sharon I."/>
            <person name="Castelle C.J."/>
            <person name="Probst A.J."/>
            <person name="Thomas B.C."/>
            <person name="Singh A."/>
            <person name="Wilkins M.J."/>
            <person name="Karaoz U."/>
            <person name="Brodie E.L."/>
            <person name="Williams K.H."/>
            <person name="Hubbard S.S."/>
            <person name="Banfield J.F."/>
        </authorList>
    </citation>
    <scope>NUCLEOTIDE SEQUENCE [LARGE SCALE GENOMIC DNA]</scope>
</reference>
<dbReference type="AlphaFoldDB" id="A0A1F6MES7"/>
<dbReference type="Pfam" id="PF03946">
    <property type="entry name" value="Ribosomal_L11_N"/>
    <property type="match status" value="1"/>
</dbReference>
<dbReference type="PANTHER" id="PTHR11661">
    <property type="entry name" value="60S RIBOSOMAL PROTEIN L12"/>
    <property type="match status" value="1"/>
</dbReference>
<dbReference type="SMART" id="SM00649">
    <property type="entry name" value="RL11"/>
    <property type="match status" value="1"/>
</dbReference>
<dbReference type="Gene3D" id="1.10.10.250">
    <property type="entry name" value="Ribosomal protein L11, C-terminal domain"/>
    <property type="match status" value="1"/>
</dbReference>
<dbReference type="PROSITE" id="PS00359">
    <property type="entry name" value="RIBOSOMAL_L11"/>
    <property type="match status" value="1"/>
</dbReference>
<keyword evidence="6 7" id="KW-0687">Ribonucleoprotein</keyword>
<evidence type="ECO:0000313" key="13">
    <source>
        <dbReference type="Proteomes" id="UP000177457"/>
    </source>
</evidence>
<evidence type="ECO:0000256" key="1">
    <source>
        <dbReference type="ARBA" id="ARBA00010537"/>
    </source>
</evidence>
<dbReference type="InterPro" id="IPR036796">
    <property type="entry name" value="Ribosomal_uL11_N_sf"/>
</dbReference>
<dbReference type="GO" id="GO:0006412">
    <property type="term" value="P:translation"/>
    <property type="evidence" value="ECO:0007669"/>
    <property type="project" value="UniProtKB-UniRule"/>
</dbReference>
<keyword evidence="2 7" id="KW-0488">Methylation</keyword>
<dbReference type="NCBIfam" id="TIGR01632">
    <property type="entry name" value="L11_bact"/>
    <property type="match status" value="1"/>
</dbReference>
<dbReference type="InterPro" id="IPR000911">
    <property type="entry name" value="Ribosomal_uL11"/>
</dbReference>
<dbReference type="FunFam" id="1.10.10.250:FF:000001">
    <property type="entry name" value="50S ribosomal protein L11"/>
    <property type="match status" value="1"/>
</dbReference>
<comment type="PTM">
    <text evidence="7 9">One or more lysine residues are methylated.</text>
</comment>
<name>A0A1F6MES7_9BACT</name>
<proteinExistence type="inferred from homology"/>
<evidence type="ECO:0000256" key="8">
    <source>
        <dbReference type="RuleBase" id="RU003978"/>
    </source>
</evidence>
<comment type="subunit">
    <text evidence="7">Part of the ribosomal stalk of the 50S ribosomal subunit. Interacts with L10 and the large rRNA to form the base of the stalk. L10 forms an elongated spine to which L12 dimers bind in a sequential fashion forming a multimeric L10(L12)X complex.</text>
</comment>
<dbReference type="PANTHER" id="PTHR11661:SF1">
    <property type="entry name" value="LARGE RIBOSOMAL SUBUNIT PROTEIN UL11M"/>
    <property type="match status" value="1"/>
</dbReference>
<keyword evidence="5 7" id="KW-0689">Ribosomal protein</keyword>
<keyword evidence="3 7" id="KW-0699">rRNA-binding</keyword>
<dbReference type="GO" id="GO:0022625">
    <property type="term" value="C:cytosolic large ribosomal subunit"/>
    <property type="evidence" value="ECO:0007669"/>
    <property type="project" value="TreeGrafter"/>
</dbReference>
<feature type="domain" description="Large ribosomal subunit protein uL11 N-terminal" evidence="11">
    <location>
        <begin position="9"/>
        <end position="66"/>
    </location>
</feature>
<evidence type="ECO:0000259" key="10">
    <source>
        <dbReference type="Pfam" id="PF00298"/>
    </source>
</evidence>
<comment type="caution">
    <text evidence="12">The sequence shown here is derived from an EMBL/GenBank/DDBJ whole genome shotgun (WGS) entry which is preliminary data.</text>
</comment>
<dbReference type="GO" id="GO:0070180">
    <property type="term" value="F:large ribosomal subunit rRNA binding"/>
    <property type="evidence" value="ECO:0007669"/>
    <property type="project" value="UniProtKB-UniRule"/>
</dbReference>
<evidence type="ECO:0000313" key="12">
    <source>
        <dbReference type="EMBL" id="OGH70162.1"/>
    </source>
</evidence>
<comment type="function">
    <text evidence="7 9">Forms part of the ribosomal stalk which helps the ribosome interact with GTP-bound translation factors.</text>
</comment>
<evidence type="ECO:0000259" key="11">
    <source>
        <dbReference type="Pfam" id="PF03946"/>
    </source>
</evidence>
<evidence type="ECO:0000256" key="5">
    <source>
        <dbReference type="ARBA" id="ARBA00022980"/>
    </source>
</evidence>
<sequence>MAKKLVTQIKLQIPGGAANPAPPVGPALGQHGLNIQDFCSKFNAATQEKKGEVVPVVINVYEDRTFDFITKVAPASDLIKKAAGIQKGAGNPLKDKVGKITKAQVKEIAEKKMPDLNARDIESAMKIIEGTARQMGVTVE</sequence>
<organism evidence="12 13">
    <name type="scientific">Candidatus Magasanikbacteria bacterium RIFCSPHIGHO2_02_FULL_51_14</name>
    <dbReference type="NCBI Taxonomy" id="1798683"/>
    <lineage>
        <taxon>Bacteria</taxon>
        <taxon>Candidatus Magasanikiibacteriota</taxon>
    </lineage>
</organism>
<feature type="domain" description="Large ribosomal subunit protein uL11 C-terminal" evidence="10">
    <location>
        <begin position="71"/>
        <end position="139"/>
    </location>
</feature>
<dbReference type="GO" id="GO:0003735">
    <property type="term" value="F:structural constituent of ribosome"/>
    <property type="evidence" value="ECO:0007669"/>
    <property type="project" value="InterPro"/>
</dbReference>
<dbReference type="InterPro" id="IPR006519">
    <property type="entry name" value="Ribosomal_uL11_bac-typ"/>
</dbReference>
<dbReference type="Gene3D" id="3.30.1550.10">
    <property type="entry name" value="Ribosomal protein L11/L12, N-terminal domain"/>
    <property type="match status" value="1"/>
</dbReference>
<dbReference type="EMBL" id="MFQE01000053">
    <property type="protein sequence ID" value="OGH70162.1"/>
    <property type="molecule type" value="Genomic_DNA"/>
</dbReference>
<dbReference type="InterPro" id="IPR020783">
    <property type="entry name" value="Ribosomal_uL11_C"/>
</dbReference>
<dbReference type="SUPFAM" id="SSF46906">
    <property type="entry name" value="Ribosomal protein L11, C-terminal domain"/>
    <property type="match status" value="1"/>
</dbReference>
<evidence type="ECO:0000256" key="6">
    <source>
        <dbReference type="ARBA" id="ARBA00023274"/>
    </source>
</evidence>
<evidence type="ECO:0000256" key="2">
    <source>
        <dbReference type="ARBA" id="ARBA00022481"/>
    </source>
</evidence>
<dbReference type="HAMAP" id="MF_00736">
    <property type="entry name" value="Ribosomal_uL11"/>
    <property type="match status" value="1"/>
</dbReference>
<dbReference type="Proteomes" id="UP000177457">
    <property type="component" value="Unassembled WGS sequence"/>
</dbReference>
<keyword evidence="4 7" id="KW-0694">RNA-binding</keyword>
<dbReference type="Pfam" id="PF00298">
    <property type="entry name" value="Ribosomal_L11"/>
    <property type="match status" value="1"/>
</dbReference>
<dbReference type="InterPro" id="IPR020784">
    <property type="entry name" value="Ribosomal_uL11_N"/>
</dbReference>
<dbReference type="SUPFAM" id="SSF54747">
    <property type="entry name" value="Ribosomal L11/L12e N-terminal domain"/>
    <property type="match status" value="1"/>
</dbReference>